<dbReference type="InterPro" id="IPR024097">
    <property type="entry name" value="bHLH_ZIP_TF"/>
</dbReference>
<reference evidence="4" key="1">
    <citation type="submission" date="2018-02" db="EMBL/GenBank/DDBJ databases">
        <authorList>
            <person name="Cohen D.B."/>
            <person name="Kent A.D."/>
        </authorList>
    </citation>
    <scope>NUCLEOTIDE SEQUENCE</scope>
</reference>
<accession>A0A2N9FC74</accession>
<proteinExistence type="predicted"/>
<feature type="compositionally biased region" description="Basic and acidic residues" evidence="3">
    <location>
        <begin position="116"/>
        <end position="134"/>
    </location>
</feature>
<dbReference type="EMBL" id="OIVN01001001">
    <property type="protein sequence ID" value="SPC88496.1"/>
    <property type="molecule type" value="Genomic_DNA"/>
</dbReference>
<dbReference type="AlphaFoldDB" id="A0A2N9FC74"/>
<dbReference type="PANTHER" id="PTHR12565">
    <property type="entry name" value="STEROL REGULATORY ELEMENT-BINDING PROTEIN"/>
    <property type="match status" value="1"/>
</dbReference>
<gene>
    <name evidence="4" type="ORF">FSB_LOCUS16378</name>
</gene>
<evidence type="ECO:0000313" key="4">
    <source>
        <dbReference type="EMBL" id="SPC88496.1"/>
    </source>
</evidence>
<comment type="subcellular location">
    <subcellularLocation>
        <location evidence="1">Nucleus</location>
    </subcellularLocation>
</comment>
<organism evidence="4">
    <name type="scientific">Fagus sylvatica</name>
    <name type="common">Beechnut</name>
    <dbReference type="NCBI Taxonomy" id="28930"/>
    <lineage>
        <taxon>Eukaryota</taxon>
        <taxon>Viridiplantae</taxon>
        <taxon>Streptophyta</taxon>
        <taxon>Embryophyta</taxon>
        <taxon>Tracheophyta</taxon>
        <taxon>Spermatophyta</taxon>
        <taxon>Magnoliopsida</taxon>
        <taxon>eudicotyledons</taxon>
        <taxon>Gunneridae</taxon>
        <taxon>Pentapetalae</taxon>
        <taxon>rosids</taxon>
        <taxon>fabids</taxon>
        <taxon>Fagales</taxon>
        <taxon>Fagaceae</taxon>
        <taxon>Fagus</taxon>
    </lineage>
</organism>
<keyword evidence="2" id="KW-0539">Nucleus</keyword>
<sequence length="273" mass="30206">MSSFVEEENINNTNSFSQFYPPQLVQEIPVQESSCLDHTSKVAFSDNEPCVTKKQNTESSMVVDKLESGEQVTQKVTTPMEKKRKIRNRASLTSSTQSKDLSEGITKKQKKCNGALKEEKKPKAQKKDQKKVAEEPPTGYIHVRARRGQATDSHSLAERVTGKALMLDEIINYVQSLQNQVEFLSMKLASVNPMIYDFGMDLDGLMVRPEGLSSMASTLPLPSVTQCSPTQPTGFADTTTTTAFTTANDYLIVDNSGPMLFHHGHRPNALSEG</sequence>
<dbReference type="GO" id="GO:0005634">
    <property type="term" value="C:nucleus"/>
    <property type="evidence" value="ECO:0007669"/>
    <property type="project" value="UniProtKB-SubCell"/>
</dbReference>
<feature type="compositionally biased region" description="Polar residues" evidence="3">
    <location>
        <begin position="90"/>
        <end position="99"/>
    </location>
</feature>
<protein>
    <recommendedName>
        <fullName evidence="5">BHLH domain-containing protein</fullName>
    </recommendedName>
</protein>
<name>A0A2N9FC74_FAGSY</name>
<dbReference type="PANTHER" id="PTHR12565:SF431">
    <property type="entry name" value="TRANSCRIPTION FACTOR BHLH137"/>
    <property type="match status" value="1"/>
</dbReference>
<evidence type="ECO:0000256" key="3">
    <source>
        <dbReference type="SAM" id="MobiDB-lite"/>
    </source>
</evidence>
<evidence type="ECO:0000256" key="1">
    <source>
        <dbReference type="ARBA" id="ARBA00004123"/>
    </source>
</evidence>
<feature type="region of interest" description="Disordered" evidence="3">
    <location>
        <begin position="51"/>
        <end position="136"/>
    </location>
</feature>
<evidence type="ECO:0000256" key="2">
    <source>
        <dbReference type="ARBA" id="ARBA00023242"/>
    </source>
</evidence>
<dbReference type="GO" id="GO:0003700">
    <property type="term" value="F:DNA-binding transcription factor activity"/>
    <property type="evidence" value="ECO:0007669"/>
    <property type="project" value="TreeGrafter"/>
</dbReference>
<evidence type="ECO:0008006" key="5">
    <source>
        <dbReference type="Google" id="ProtNLM"/>
    </source>
</evidence>